<evidence type="ECO:0000313" key="1">
    <source>
        <dbReference type="EMBL" id="MFD2968570.1"/>
    </source>
</evidence>
<name>A0ABW6BIP3_9SPHI</name>
<proteinExistence type="predicted"/>
<evidence type="ECO:0000313" key="2">
    <source>
        <dbReference type="Proteomes" id="UP001597525"/>
    </source>
</evidence>
<evidence type="ECO:0008006" key="3">
    <source>
        <dbReference type="Google" id="ProtNLM"/>
    </source>
</evidence>
<sequence length="224" mass="26060">MAALILKTLATLNSTKMKKIFLPFFILFFVADIMAQQNVLQKINSPYLHSRDYLRTVSAVNDLNNTIFRKYIGMDYLNMIDRFSDKSAYFRTRYPLSEPNEIGLLNVSWLSFSRARPRATIEEFSKSNFDALTLEEDWDSRVIKFVKNNMVHGSYMYNKNTLDVYFLVVSMTKPEMIRGSVKINLTNDQLKEAFLNDFIQKIKFEPDETQLPPGNPGGTRPPRR</sequence>
<dbReference type="Proteomes" id="UP001597525">
    <property type="component" value="Unassembled WGS sequence"/>
</dbReference>
<dbReference type="RefSeq" id="WP_320185235.1">
    <property type="nucleotide sequence ID" value="NZ_CP138332.1"/>
</dbReference>
<comment type="caution">
    <text evidence="1">The sequence shown here is derived from an EMBL/GenBank/DDBJ whole genome shotgun (WGS) entry which is preliminary data.</text>
</comment>
<organism evidence="1 2">
    <name type="scientific">Sphingobacterium bambusae</name>
    <dbReference type="NCBI Taxonomy" id="662858"/>
    <lineage>
        <taxon>Bacteria</taxon>
        <taxon>Pseudomonadati</taxon>
        <taxon>Bacteroidota</taxon>
        <taxon>Sphingobacteriia</taxon>
        <taxon>Sphingobacteriales</taxon>
        <taxon>Sphingobacteriaceae</taxon>
        <taxon>Sphingobacterium</taxon>
    </lineage>
</organism>
<reference evidence="2" key="1">
    <citation type="journal article" date="2019" name="Int. J. Syst. Evol. Microbiol.">
        <title>The Global Catalogue of Microorganisms (GCM) 10K type strain sequencing project: providing services to taxonomists for standard genome sequencing and annotation.</title>
        <authorList>
            <consortium name="The Broad Institute Genomics Platform"/>
            <consortium name="The Broad Institute Genome Sequencing Center for Infectious Disease"/>
            <person name="Wu L."/>
            <person name="Ma J."/>
        </authorList>
    </citation>
    <scope>NUCLEOTIDE SEQUENCE [LARGE SCALE GENOMIC DNA]</scope>
    <source>
        <strain evidence="2">KCTC 22814</strain>
    </source>
</reference>
<keyword evidence="2" id="KW-1185">Reference proteome</keyword>
<gene>
    <name evidence="1" type="ORF">ACFS7Y_14315</name>
</gene>
<protein>
    <recommendedName>
        <fullName evidence="3">DUF4252 domain-containing protein</fullName>
    </recommendedName>
</protein>
<dbReference type="EMBL" id="JBHUPB010000009">
    <property type="protein sequence ID" value="MFD2968570.1"/>
    <property type="molecule type" value="Genomic_DNA"/>
</dbReference>
<accession>A0ABW6BIP3</accession>